<comment type="caution">
    <text evidence="2">The sequence shown here is derived from an EMBL/GenBank/DDBJ whole genome shotgun (WGS) entry which is preliminary data.</text>
</comment>
<accession>A0A5R9GHJ6</accession>
<dbReference type="PANTHER" id="PTHR34595">
    <property type="entry name" value="BLR5612 PROTEIN"/>
    <property type="match status" value="1"/>
</dbReference>
<keyword evidence="3" id="KW-1185">Reference proteome</keyword>
<dbReference type="AlphaFoldDB" id="A0A5R9GHJ6"/>
<dbReference type="InterPro" id="IPR051680">
    <property type="entry name" value="ATP-dep_Glu-Cys_Ligase-2"/>
</dbReference>
<evidence type="ECO:0000259" key="1">
    <source>
        <dbReference type="Pfam" id="PF04168"/>
    </source>
</evidence>
<dbReference type="Proteomes" id="UP000306585">
    <property type="component" value="Unassembled WGS sequence"/>
</dbReference>
<proteinExistence type="predicted"/>
<protein>
    <submittedName>
        <fullName evidence="2">Alpha-E domain-containing protein</fullName>
    </submittedName>
</protein>
<dbReference type="PANTHER" id="PTHR34595:SF7">
    <property type="entry name" value="SLL1039 PROTEIN"/>
    <property type="match status" value="1"/>
</dbReference>
<dbReference type="InterPro" id="IPR007296">
    <property type="entry name" value="DUF403"/>
</dbReference>
<gene>
    <name evidence="2" type="ORF">FEF65_10635</name>
</gene>
<evidence type="ECO:0000313" key="2">
    <source>
        <dbReference type="EMBL" id="TLS66266.1"/>
    </source>
</evidence>
<dbReference type="EMBL" id="VBRY01000010">
    <property type="protein sequence ID" value="TLS66266.1"/>
    <property type="molecule type" value="Genomic_DNA"/>
</dbReference>
<feature type="domain" description="DUF403" evidence="1">
    <location>
        <begin position="1"/>
        <end position="308"/>
    </location>
</feature>
<evidence type="ECO:0000313" key="3">
    <source>
        <dbReference type="Proteomes" id="UP000306585"/>
    </source>
</evidence>
<reference evidence="2 3" key="1">
    <citation type="journal article" date="2019" name="Appl. Environ. Microbiol.">
        <title>Environmental Evidence and Genomic Insight of Iron-oxidizing Bacteria Preference Towards More Corrosion Resistant Stainless Steel at Higher Salinities.</title>
        <authorList>
            <person name="Garrison C.E."/>
            <person name="Price K.A."/>
            <person name="Field E.K."/>
        </authorList>
    </citation>
    <scope>NUCLEOTIDE SEQUENCE [LARGE SCALE GENOMIC DNA]</scope>
    <source>
        <strain evidence="2 3">P3</strain>
    </source>
</reference>
<dbReference type="Pfam" id="PF04168">
    <property type="entry name" value="Alpha-E"/>
    <property type="match status" value="1"/>
</dbReference>
<sequence length="332" mass="39051">MLSRIARNIYELGQQIERAENIARILDVNRRMSLEQSYFSELDVWSPMLAITRSRAQFDAAFDTVTEQHVMDFLISDISNPYSIRACLSHAREMARTIRERISEEMWLCLNKMYQDIQQHGKTENHDEFLIEIRQFCSAFHGLVDNTMSHGESWNFLRLGVALERARMTTRILEIKYYLLLPDNEEVGRPLDHHQWQALLRSVSGYEAYRRQFKARIDPFRVLRLLNLDPSFPRSVHYSIRQVADALKGIGTMNEEQYVLLQETEYFLDDLRGGAAEDEMMRLQLKTYLDTVQQRCEVIGAMINRTFFNSVTVTLTEFNRDHLSVQIPQQQQ</sequence>
<name>A0A5R9GHJ6_9PROT</name>
<dbReference type="RefSeq" id="WP_138239797.1">
    <property type="nucleotide sequence ID" value="NZ_VBRY01000010.1"/>
</dbReference>
<organism evidence="2 3">
    <name type="scientific">Mariprofundus erugo</name>
    <dbReference type="NCBI Taxonomy" id="2528639"/>
    <lineage>
        <taxon>Bacteria</taxon>
        <taxon>Pseudomonadati</taxon>
        <taxon>Pseudomonadota</taxon>
        <taxon>Candidatius Mariprofundia</taxon>
        <taxon>Mariprofundales</taxon>
        <taxon>Mariprofundaceae</taxon>
        <taxon>Mariprofundus</taxon>
    </lineage>
</organism>